<dbReference type="STRING" id="1237896.T0KQ34"/>
<feature type="region of interest" description="Disordered" evidence="1">
    <location>
        <begin position="183"/>
        <end position="249"/>
    </location>
</feature>
<reference evidence="3" key="1">
    <citation type="journal article" date="2013" name="Mol. Plant Microbe Interact.">
        <title>Global aspects of pacC regulation of pathogenicity genes in Colletotrichum gloeosporioides as revealed by transcriptome analysis.</title>
        <authorList>
            <person name="Alkan N."/>
            <person name="Meng X."/>
            <person name="Friedlander G."/>
            <person name="Reuveni E."/>
            <person name="Sukno S."/>
            <person name="Sherman A."/>
            <person name="Thon M."/>
            <person name="Fluhr R."/>
            <person name="Prusky D."/>
        </authorList>
    </citation>
    <scope>NUCLEOTIDE SEQUENCE [LARGE SCALE GENOMIC DNA]</scope>
    <source>
        <strain evidence="3">Cg-14</strain>
    </source>
</reference>
<dbReference type="Proteomes" id="UP000015530">
    <property type="component" value="Unassembled WGS sequence"/>
</dbReference>
<protein>
    <submittedName>
        <fullName evidence="2">Uncharacterized protein</fullName>
    </submittedName>
</protein>
<dbReference type="EMBL" id="AMYD01001077">
    <property type="protein sequence ID" value="EQB54668.1"/>
    <property type="molecule type" value="Genomic_DNA"/>
</dbReference>
<feature type="compositionally biased region" description="Basic residues" evidence="1">
    <location>
        <begin position="342"/>
        <end position="357"/>
    </location>
</feature>
<evidence type="ECO:0000256" key="1">
    <source>
        <dbReference type="SAM" id="MobiDB-lite"/>
    </source>
</evidence>
<comment type="caution">
    <text evidence="2">The sequence shown here is derived from an EMBL/GenBank/DDBJ whole genome shotgun (WGS) entry which is preliminary data.</text>
</comment>
<feature type="region of interest" description="Disordered" evidence="1">
    <location>
        <begin position="263"/>
        <end position="549"/>
    </location>
</feature>
<feature type="compositionally biased region" description="Basic and acidic residues" evidence="1">
    <location>
        <begin position="424"/>
        <end position="438"/>
    </location>
</feature>
<evidence type="ECO:0000313" key="3">
    <source>
        <dbReference type="Proteomes" id="UP000015530"/>
    </source>
</evidence>
<feature type="compositionally biased region" description="Basic and acidic residues" evidence="1">
    <location>
        <begin position="43"/>
        <end position="52"/>
    </location>
</feature>
<dbReference type="OrthoDB" id="4840562at2759"/>
<feature type="compositionally biased region" description="Acidic residues" evidence="1">
    <location>
        <begin position="240"/>
        <end position="249"/>
    </location>
</feature>
<feature type="compositionally biased region" description="Acidic residues" evidence="1">
    <location>
        <begin position="539"/>
        <end position="548"/>
    </location>
</feature>
<feature type="compositionally biased region" description="Polar residues" evidence="1">
    <location>
        <begin position="31"/>
        <end position="42"/>
    </location>
</feature>
<feature type="compositionally biased region" description="Acidic residues" evidence="1">
    <location>
        <begin position="518"/>
        <end position="528"/>
    </location>
</feature>
<feature type="compositionally biased region" description="Low complexity" evidence="1">
    <location>
        <begin position="376"/>
        <end position="387"/>
    </location>
</feature>
<gene>
    <name evidence="2" type="ORF">CGLO_05468</name>
</gene>
<feature type="compositionally biased region" description="Basic and acidic residues" evidence="1">
    <location>
        <begin position="474"/>
        <end position="488"/>
    </location>
</feature>
<accession>T0KQ34</accession>
<dbReference type="AlphaFoldDB" id="T0KQ34"/>
<feature type="region of interest" description="Disordered" evidence="1">
    <location>
        <begin position="1"/>
        <end position="52"/>
    </location>
</feature>
<feature type="compositionally biased region" description="Basic and acidic residues" evidence="1">
    <location>
        <begin position="320"/>
        <end position="341"/>
    </location>
</feature>
<dbReference type="HOGENOM" id="CLU_509974_0_0_1"/>
<sequence>MDTSPGTPQDVAMSFDLDSHLNVNGPMPQYVRSSPSSTPTHSYDTRSLPDYKEPGYDYVAGFGFRRTPSPGPGHDHLIPSPTQRRTWEVNTDMRMQILSERQDRIESRQSGSEAMQESLDDRMDMISERQDVDSMRISSIRKDLEEIQDALRNGFRGTWTSDHPAFCRSKRGARPTGLAKKACAHLPPGAKGSCNKYKNSRDDENEDEGDALPCPKRRKPSLSPGTRPVVPPPGDHFSDSDTEMMESEDISVIECATVYAMAKSARPATKGEAKGKKAAPKAPAPAPAPAPAQNNPQPPRHAHPRYGLRNLNQMQKHRERREAAKRAADAARRQEAHDKRVVAKRKREAAARTKRAANRAARRENGGSQLAPPPQQDQQQNQGQNQEQDQEQQDDGQQQGDGQQDDEQQDDGLQNQQQQDSDQENEKDNEQPDERQDEQPDEMNQQDNQAEQAGEVQKQKDEESQQGEGSNTSDDSRAGKEGGQREQTDLQQDEVEEEKDEGPQQEEAQNTSNKSDDSVDEQVGDEDGGGTVSLHQDAREDEDVEDDYNGYHTKLTYKQSRARAVEGIKYQTCKVSRKLPG</sequence>
<organism evidence="2 3">
    <name type="scientific">Colletotrichum gloeosporioides (strain Cg-14)</name>
    <name type="common">Anthracnose fungus</name>
    <name type="synonym">Glomerella cingulata</name>
    <dbReference type="NCBI Taxonomy" id="1237896"/>
    <lineage>
        <taxon>Eukaryota</taxon>
        <taxon>Fungi</taxon>
        <taxon>Dikarya</taxon>
        <taxon>Ascomycota</taxon>
        <taxon>Pezizomycotina</taxon>
        <taxon>Sordariomycetes</taxon>
        <taxon>Hypocreomycetidae</taxon>
        <taxon>Glomerellales</taxon>
        <taxon>Glomerellaceae</taxon>
        <taxon>Colletotrichum</taxon>
        <taxon>Colletotrichum gloeosporioides species complex</taxon>
    </lineage>
</organism>
<dbReference type="OMA" id="MMESEDI"/>
<feature type="compositionally biased region" description="Polar residues" evidence="1">
    <location>
        <begin position="442"/>
        <end position="451"/>
    </location>
</feature>
<proteinExistence type="predicted"/>
<evidence type="ECO:0000313" key="2">
    <source>
        <dbReference type="EMBL" id="EQB54668.1"/>
    </source>
</evidence>
<name>T0KQ34_COLGC</name>
<feature type="compositionally biased region" description="Low complexity" evidence="1">
    <location>
        <begin position="411"/>
        <end position="420"/>
    </location>
</feature>
<feature type="compositionally biased region" description="Acidic residues" evidence="1">
    <location>
        <begin position="491"/>
        <end position="504"/>
    </location>
</feature>